<keyword evidence="1" id="KW-0472">Membrane</keyword>
<keyword evidence="1" id="KW-1133">Transmembrane helix</keyword>
<organism evidence="2 3">
    <name type="scientific">Podospora didyma</name>
    <dbReference type="NCBI Taxonomy" id="330526"/>
    <lineage>
        <taxon>Eukaryota</taxon>
        <taxon>Fungi</taxon>
        <taxon>Dikarya</taxon>
        <taxon>Ascomycota</taxon>
        <taxon>Pezizomycotina</taxon>
        <taxon>Sordariomycetes</taxon>
        <taxon>Sordariomycetidae</taxon>
        <taxon>Sordariales</taxon>
        <taxon>Podosporaceae</taxon>
        <taxon>Podospora</taxon>
    </lineage>
</organism>
<accession>A0AAE0NX57</accession>
<dbReference type="Proteomes" id="UP001285441">
    <property type="component" value="Unassembled WGS sequence"/>
</dbReference>
<comment type="caution">
    <text evidence="2">The sequence shown here is derived from an EMBL/GenBank/DDBJ whole genome shotgun (WGS) entry which is preliminary data.</text>
</comment>
<keyword evidence="3" id="KW-1185">Reference proteome</keyword>
<dbReference type="Pfam" id="PF04749">
    <property type="entry name" value="PLAC8"/>
    <property type="match status" value="1"/>
</dbReference>
<evidence type="ECO:0000313" key="3">
    <source>
        <dbReference type="Proteomes" id="UP001285441"/>
    </source>
</evidence>
<dbReference type="InterPro" id="IPR006461">
    <property type="entry name" value="PLAC_motif_containing"/>
</dbReference>
<sequence length="136" mass="15370">MSHPNQEWETPFCDACSCTKISCMGFWWPCGVLQKTHNMLQGKEPSAWGGLCCGFTAINMFVPPCGCILSWKQRDKIKKEYHLEDSCVKDIFGNLCCICCAVVQQHNEVEKRIKKAGPNKEGYVRSNGMQARPQGY</sequence>
<dbReference type="EMBL" id="JAULSW010000002">
    <property type="protein sequence ID" value="KAK3389383.1"/>
    <property type="molecule type" value="Genomic_DNA"/>
</dbReference>
<dbReference type="AlphaFoldDB" id="A0AAE0NX57"/>
<reference evidence="2" key="1">
    <citation type="journal article" date="2023" name="Mol. Phylogenet. Evol.">
        <title>Genome-scale phylogeny and comparative genomics of the fungal order Sordariales.</title>
        <authorList>
            <person name="Hensen N."/>
            <person name="Bonometti L."/>
            <person name="Westerberg I."/>
            <person name="Brannstrom I.O."/>
            <person name="Guillou S."/>
            <person name="Cros-Aarteil S."/>
            <person name="Calhoun S."/>
            <person name="Haridas S."/>
            <person name="Kuo A."/>
            <person name="Mondo S."/>
            <person name="Pangilinan J."/>
            <person name="Riley R."/>
            <person name="LaButti K."/>
            <person name="Andreopoulos B."/>
            <person name="Lipzen A."/>
            <person name="Chen C."/>
            <person name="Yan M."/>
            <person name="Daum C."/>
            <person name="Ng V."/>
            <person name="Clum A."/>
            <person name="Steindorff A."/>
            <person name="Ohm R.A."/>
            <person name="Martin F."/>
            <person name="Silar P."/>
            <person name="Natvig D.O."/>
            <person name="Lalanne C."/>
            <person name="Gautier V."/>
            <person name="Ament-Velasquez S.L."/>
            <person name="Kruys A."/>
            <person name="Hutchinson M.I."/>
            <person name="Powell A.J."/>
            <person name="Barry K."/>
            <person name="Miller A.N."/>
            <person name="Grigoriev I.V."/>
            <person name="Debuchy R."/>
            <person name="Gladieux P."/>
            <person name="Hiltunen Thoren M."/>
            <person name="Johannesson H."/>
        </authorList>
    </citation>
    <scope>NUCLEOTIDE SEQUENCE</scope>
    <source>
        <strain evidence="2">CBS 232.78</strain>
    </source>
</reference>
<evidence type="ECO:0000256" key="1">
    <source>
        <dbReference type="SAM" id="Phobius"/>
    </source>
</evidence>
<protein>
    <submittedName>
        <fullName evidence="2">Uncharacterized protein</fullName>
    </submittedName>
</protein>
<dbReference type="NCBIfam" id="TIGR01571">
    <property type="entry name" value="A_thal_Cys_rich"/>
    <property type="match status" value="1"/>
</dbReference>
<name>A0AAE0NX57_9PEZI</name>
<feature type="transmembrane region" description="Helical" evidence="1">
    <location>
        <begin position="47"/>
        <end position="71"/>
    </location>
</feature>
<keyword evidence="1" id="KW-0812">Transmembrane</keyword>
<reference evidence="2" key="2">
    <citation type="submission" date="2023-06" db="EMBL/GenBank/DDBJ databases">
        <authorList>
            <consortium name="Lawrence Berkeley National Laboratory"/>
            <person name="Haridas S."/>
            <person name="Hensen N."/>
            <person name="Bonometti L."/>
            <person name="Westerberg I."/>
            <person name="Brannstrom I.O."/>
            <person name="Guillou S."/>
            <person name="Cros-Aarteil S."/>
            <person name="Calhoun S."/>
            <person name="Kuo A."/>
            <person name="Mondo S."/>
            <person name="Pangilinan J."/>
            <person name="Riley R."/>
            <person name="LaButti K."/>
            <person name="Andreopoulos B."/>
            <person name="Lipzen A."/>
            <person name="Chen C."/>
            <person name="Yanf M."/>
            <person name="Daum C."/>
            <person name="Ng V."/>
            <person name="Clum A."/>
            <person name="Steindorff A."/>
            <person name="Ohm R."/>
            <person name="Martin F."/>
            <person name="Silar P."/>
            <person name="Natvig D."/>
            <person name="Lalanne C."/>
            <person name="Gautier V."/>
            <person name="Ament-velasquez S.L."/>
            <person name="Kruys A."/>
            <person name="Hutchinson M.I."/>
            <person name="Powell A.J."/>
            <person name="Barry K."/>
            <person name="Miller A.N."/>
            <person name="Grigoriev I.V."/>
            <person name="Debuchy R."/>
            <person name="Gladieux P."/>
            <person name="Thoren M.H."/>
            <person name="Johannesson H."/>
        </authorList>
    </citation>
    <scope>NUCLEOTIDE SEQUENCE</scope>
    <source>
        <strain evidence="2">CBS 232.78</strain>
    </source>
</reference>
<proteinExistence type="predicted"/>
<gene>
    <name evidence="2" type="ORF">B0H63DRAFT_463535</name>
</gene>
<evidence type="ECO:0000313" key="2">
    <source>
        <dbReference type="EMBL" id="KAK3389383.1"/>
    </source>
</evidence>
<dbReference type="PANTHER" id="PTHR15907">
    <property type="entry name" value="DUF614 FAMILY PROTEIN-RELATED"/>
    <property type="match status" value="1"/>
</dbReference>